<name>A0A951QFI7_9CYAN</name>
<protein>
    <submittedName>
        <fullName evidence="1">Uncharacterized protein</fullName>
    </submittedName>
</protein>
<evidence type="ECO:0000313" key="2">
    <source>
        <dbReference type="Proteomes" id="UP000757435"/>
    </source>
</evidence>
<dbReference type="AlphaFoldDB" id="A0A951QFI7"/>
<reference evidence="1" key="1">
    <citation type="submission" date="2021-05" db="EMBL/GenBank/DDBJ databases">
        <authorList>
            <person name="Pietrasiak N."/>
            <person name="Ward R."/>
            <person name="Stajich J.E."/>
            <person name="Kurbessoian T."/>
        </authorList>
    </citation>
    <scope>NUCLEOTIDE SEQUENCE</scope>
    <source>
        <strain evidence="1">UHER 2000/2452</strain>
    </source>
</reference>
<dbReference type="Proteomes" id="UP000757435">
    <property type="component" value="Unassembled WGS sequence"/>
</dbReference>
<gene>
    <name evidence="1" type="ORF">KME15_24100</name>
</gene>
<accession>A0A951QFI7</accession>
<comment type="caution">
    <text evidence="1">The sequence shown here is derived from an EMBL/GenBank/DDBJ whole genome shotgun (WGS) entry which is preliminary data.</text>
</comment>
<evidence type="ECO:0000313" key="1">
    <source>
        <dbReference type="EMBL" id="MBW4661765.1"/>
    </source>
</evidence>
<organism evidence="1 2">
    <name type="scientific">Drouetiella hepatica Uher 2000/2452</name>
    <dbReference type="NCBI Taxonomy" id="904376"/>
    <lineage>
        <taxon>Bacteria</taxon>
        <taxon>Bacillati</taxon>
        <taxon>Cyanobacteriota</taxon>
        <taxon>Cyanophyceae</taxon>
        <taxon>Oculatellales</taxon>
        <taxon>Oculatellaceae</taxon>
        <taxon>Drouetiella</taxon>
    </lineage>
</organism>
<reference evidence="1" key="2">
    <citation type="journal article" date="2022" name="Microbiol. Resour. Announc.">
        <title>Metagenome Sequencing to Explore Phylogenomics of Terrestrial Cyanobacteria.</title>
        <authorList>
            <person name="Ward R.D."/>
            <person name="Stajich J.E."/>
            <person name="Johansen J.R."/>
            <person name="Huntemann M."/>
            <person name="Clum A."/>
            <person name="Foster B."/>
            <person name="Foster B."/>
            <person name="Roux S."/>
            <person name="Palaniappan K."/>
            <person name="Varghese N."/>
            <person name="Mukherjee S."/>
            <person name="Reddy T.B.K."/>
            <person name="Daum C."/>
            <person name="Copeland A."/>
            <person name="Chen I.A."/>
            <person name="Ivanova N.N."/>
            <person name="Kyrpides N.C."/>
            <person name="Shapiro N."/>
            <person name="Eloe-Fadrosh E.A."/>
            <person name="Pietrasiak N."/>
        </authorList>
    </citation>
    <scope>NUCLEOTIDE SEQUENCE</scope>
    <source>
        <strain evidence="1">UHER 2000/2452</strain>
    </source>
</reference>
<proteinExistence type="predicted"/>
<sequence length="336" mass="36680">MLPVKYFKPLSLESWLLCVGIMSAIASLITIDQYNMAKIKDSYLTKQSNSSSSQHSSHLEQVFNEIPVLSQNIRSAANQPAANQSANKISTTKIAAPAGWKAVQVSEGVTAYVATQTIATQTIATQKSIDRPRSEESDELILPDSLDGTRSPYVTAIDLADVLANPIAPQRYVWQGVWQGEGYSREHDADGNLVSQQEGGNDIHLTLSYDAAITHAQEPNLIVTIESQQDKTAQLTNLSAFLLDSHGKTLARKDFSQLPPLYQVSLTHNGIAAIKSLLPLGKITFSYHVSAAELLQRFPIELQAVNQFADERAQEIASLEAQGWLVKEVPSLDNPG</sequence>
<dbReference type="EMBL" id="JAHHHD010000045">
    <property type="protein sequence ID" value="MBW4661765.1"/>
    <property type="molecule type" value="Genomic_DNA"/>
</dbReference>